<proteinExistence type="predicted"/>
<organism evidence="1 2">
    <name type="scientific">Labrys neptuniae</name>
    <dbReference type="NCBI Taxonomy" id="376174"/>
    <lineage>
        <taxon>Bacteria</taxon>
        <taxon>Pseudomonadati</taxon>
        <taxon>Pseudomonadota</taxon>
        <taxon>Alphaproteobacteria</taxon>
        <taxon>Hyphomicrobiales</taxon>
        <taxon>Xanthobacteraceae</taxon>
        <taxon>Labrys</taxon>
    </lineage>
</organism>
<protein>
    <submittedName>
        <fullName evidence="1">Uncharacterized protein</fullName>
    </submittedName>
</protein>
<evidence type="ECO:0000313" key="2">
    <source>
        <dbReference type="Proteomes" id="UP001555786"/>
    </source>
</evidence>
<reference evidence="1 2" key="1">
    <citation type="submission" date="2024-07" db="EMBL/GenBank/DDBJ databases">
        <title>Description of Labrys sedimenti sp. nov., isolated from a diclofenac-degrading enrichment culture.</title>
        <authorList>
            <person name="Tancsics A."/>
            <person name="Csepanyi A."/>
        </authorList>
    </citation>
    <scope>NUCLEOTIDE SEQUENCE [LARGE SCALE GENOMIC DNA]</scope>
    <source>
        <strain evidence="1 2">LMG 23578</strain>
    </source>
</reference>
<name>A0ABV3PK33_9HYPH</name>
<keyword evidence="2" id="KW-1185">Reference proteome</keyword>
<evidence type="ECO:0000313" key="1">
    <source>
        <dbReference type="EMBL" id="MEW9305982.1"/>
    </source>
</evidence>
<accession>A0ABV3PK33</accession>
<dbReference type="Proteomes" id="UP001555786">
    <property type="component" value="Unassembled WGS sequence"/>
</dbReference>
<comment type="caution">
    <text evidence="1">The sequence shown here is derived from an EMBL/GenBank/DDBJ whole genome shotgun (WGS) entry which is preliminary data.</text>
</comment>
<sequence length="175" mass="18995">MLGKFLALQEDPQQDHREQEAGMRVHCSLRVRRRCRKTGGDSPIDPARLAGDAALPGEKCPSIASPFKNRSFLSGIPACGRHIGGITSGIQLVARWVARYFFKRQPNAAEELAVAQLGNRNRVAFIRAGTTLLSLRESVFFLKPAAVLEFRTSGCEANGNERGGSAERAMLSAGT</sequence>
<dbReference type="RefSeq" id="WP_367623855.1">
    <property type="nucleotide sequence ID" value="NZ_JBFNQD010000002.1"/>
</dbReference>
<dbReference type="EMBL" id="JBFNQD010000002">
    <property type="protein sequence ID" value="MEW9305982.1"/>
    <property type="molecule type" value="Genomic_DNA"/>
</dbReference>
<gene>
    <name evidence="1" type="ORF">ABXS05_10570</name>
</gene>